<comment type="caution">
    <text evidence="3">The sequence shown here is derived from an EMBL/GenBank/DDBJ whole genome shotgun (WGS) entry which is preliminary data.</text>
</comment>
<evidence type="ECO:0000256" key="1">
    <source>
        <dbReference type="SAM" id="MobiDB-lite"/>
    </source>
</evidence>
<feature type="signal peptide" evidence="2">
    <location>
        <begin position="1"/>
        <end position="29"/>
    </location>
</feature>
<evidence type="ECO:0000256" key="2">
    <source>
        <dbReference type="SAM" id="SignalP"/>
    </source>
</evidence>
<organism evidence="3 4">
    <name type="scientific">Advenella kashmirensis W13003</name>
    <dbReference type="NCBI Taxonomy" id="1424334"/>
    <lineage>
        <taxon>Bacteria</taxon>
        <taxon>Pseudomonadati</taxon>
        <taxon>Pseudomonadota</taxon>
        <taxon>Betaproteobacteria</taxon>
        <taxon>Burkholderiales</taxon>
        <taxon>Alcaligenaceae</taxon>
    </lineage>
</organism>
<gene>
    <name evidence="3" type="ORF">W822_14900</name>
</gene>
<feature type="chain" id="PRO_5004773036" description="LTXXQ motif family protein" evidence="2">
    <location>
        <begin position="30"/>
        <end position="244"/>
    </location>
</feature>
<dbReference type="GO" id="GO:0042597">
    <property type="term" value="C:periplasmic space"/>
    <property type="evidence" value="ECO:0007669"/>
    <property type="project" value="InterPro"/>
</dbReference>
<sequence length="244" mass="27145">MAVHFSGSFFVKSLLASALSAAVATSAMAQSVKPETESNPISPSVQIENNSAGKMEHHRIGDGKPHHTGKHHKGDHKRGHHRMGKMHHAAIVIPGLGGGSQKLVDELKLTDEQKATLKTIQDEQKAAREPNREAFRQYQEERRKQLDSGNIDPKALLAAQKDMRDGFEKKHADEETKWLGLWDTFNADQKATVVKYFKERSAKWEEHRKQFEEKRAAMKAAEKTDSAATPAADDKPAAEAPTKQ</sequence>
<reference evidence="3 4" key="1">
    <citation type="journal article" date="2014" name="Genome Announc.">
        <title>Draft Genome Sequence of Advenella kashmirensis Strain W13003, a Polycyclic Aromatic Hydrocarbon-Degrading Bacterium.</title>
        <authorList>
            <person name="Wang X."/>
            <person name="Jin D."/>
            <person name="Zhou L."/>
            <person name="Wu L."/>
            <person name="An W."/>
            <person name="Zhao L."/>
        </authorList>
    </citation>
    <scope>NUCLEOTIDE SEQUENCE [LARGE SCALE GENOMIC DNA]</scope>
    <source>
        <strain evidence="3 4">W13003</strain>
    </source>
</reference>
<keyword evidence="2" id="KW-0732">Signal</keyword>
<dbReference type="OrthoDB" id="8683766at2"/>
<dbReference type="Proteomes" id="UP000018733">
    <property type="component" value="Unassembled WGS sequence"/>
</dbReference>
<accession>V8QSS6</accession>
<name>V8QSS6_9BURK</name>
<dbReference type="RefSeq" id="WP_024005933.1">
    <property type="nucleotide sequence ID" value="NZ_KI650980.1"/>
</dbReference>
<feature type="region of interest" description="Disordered" evidence="1">
    <location>
        <begin position="31"/>
        <end position="82"/>
    </location>
</feature>
<dbReference type="AlphaFoldDB" id="V8QSS6"/>
<dbReference type="PATRIC" id="fig|1424334.3.peg.2997"/>
<dbReference type="InterPro" id="IPR012899">
    <property type="entry name" value="LTXXQ"/>
</dbReference>
<evidence type="ECO:0000313" key="4">
    <source>
        <dbReference type="Proteomes" id="UP000018733"/>
    </source>
</evidence>
<evidence type="ECO:0008006" key="5">
    <source>
        <dbReference type="Google" id="ProtNLM"/>
    </source>
</evidence>
<dbReference type="eggNOG" id="COG3678">
    <property type="taxonomic scope" value="Bacteria"/>
</dbReference>
<feature type="region of interest" description="Disordered" evidence="1">
    <location>
        <begin position="121"/>
        <end position="152"/>
    </location>
</feature>
<feature type="compositionally biased region" description="Basic residues" evidence="1">
    <location>
        <begin position="66"/>
        <end position="82"/>
    </location>
</feature>
<feature type="compositionally biased region" description="Polar residues" evidence="1">
    <location>
        <begin position="37"/>
        <end position="52"/>
    </location>
</feature>
<dbReference type="EMBL" id="AYXT01000010">
    <property type="protein sequence ID" value="ETF02393.1"/>
    <property type="molecule type" value="Genomic_DNA"/>
</dbReference>
<feature type="compositionally biased region" description="Basic and acidic residues" evidence="1">
    <location>
        <begin position="54"/>
        <end position="65"/>
    </location>
</feature>
<keyword evidence="4" id="KW-1185">Reference proteome</keyword>
<feature type="region of interest" description="Disordered" evidence="1">
    <location>
        <begin position="205"/>
        <end position="244"/>
    </location>
</feature>
<dbReference type="Gene3D" id="1.20.120.1490">
    <property type="match status" value="1"/>
</dbReference>
<proteinExistence type="predicted"/>
<protein>
    <recommendedName>
        <fullName evidence="5">LTXXQ motif family protein</fullName>
    </recommendedName>
</protein>
<feature type="compositionally biased region" description="Basic and acidic residues" evidence="1">
    <location>
        <begin position="205"/>
        <end position="225"/>
    </location>
</feature>
<dbReference type="HOGENOM" id="CLU_1286490_0_0_4"/>
<dbReference type="Pfam" id="PF07813">
    <property type="entry name" value="LTXXQ"/>
    <property type="match status" value="1"/>
</dbReference>
<evidence type="ECO:0000313" key="3">
    <source>
        <dbReference type="EMBL" id="ETF02393.1"/>
    </source>
</evidence>
<dbReference type="STRING" id="1424334.W822_14900"/>
<feature type="compositionally biased region" description="Basic and acidic residues" evidence="1">
    <location>
        <begin position="121"/>
        <end position="146"/>
    </location>
</feature>